<feature type="transmembrane region" description="Helical" evidence="6">
    <location>
        <begin position="63"/>
        <end position="88"/>
    </location>
</feature>
<dbReference type="GO" id="GO:0015137">
    <property type="term" value="F:citrate transmembrane transporter activity"/>
    <property type="evidence" value="ECO:0007669"/>
    <property type="project" value="InterPro"/>
</dbReference>
<name>F4KPW2_HALH1</name>
<evidence type="ECO:0000313" key="8">
    <source>
        <dbReference type="EMBL" id="AEE52212.1"/>
    </source>
</evidence>
<dbReference type="HOGENOM" id="CLU_044454_0_1_10"/>
<keyword evidence="4 6" id="KW-1133">Transmembrane helix</keyword>
<evidence type="ECO:0000256" key="5">
    <source>
        <dbReference type="ARBA" id="ARBA00023136"/>
    </source>
</evidence>
<dbReference type="InterPro" id="IPR004680">
    <property type="entry name" value="Cit_transptr-like_dom"/>
</dbReference>
<feature type="transmembrane region" description="Helical" evidence="6">
    <location>
        <begin position="411"/>
        <end position="429"/>
    </location>
</feature>
<evidence type="ECO:0000259" key="7">
    <source>
        <dbReference type="Pfam" id="PF03600"/>
    </source>
</evidence>
<comment type="subcellular location">
    <subcellularLocation>
        <location evidence="1">Membrane</location>
        <topology evidence="1">Multi-pass membrane protein</topology>
    </subcellularLocation>
</comment>
<dbReference type="GO" id="GO:0016020">
    <property type="term" value="C:membrane"/>
    <property type="evidence" value="ECO:0007669"/>
    <property type="project" value="UniProtKB-SubCell"/>
</dbReference>
<dbReference type="OrthoDB" id="5329450at2"/>
<dbReference type="KEGG" id="hhy:Halhy_4368"/>
<keyword evidence="2" id="KW-0813">Transport</keyword>
<proteinExistence type="predicted"/>
<evidence type="ECO:0000256" key="3">
    <source>
        <dbReference type="ARBA" id="ARBA00022692"/>
    </source>
</evidence>
<dbReference type="Pfam" id="PF03600">
    <property type="entry name" value="CitMHS"/>
    <property type="match status" value="1"/>
</dbReference>
<keyword evidence="5 6" id="KW-0472">Membrane</keyword>
<evidence type="ECO:0000313" key="9">
    <source>
        <dbReference type="Proteomes" id="UP000008461"/>
    </source>
</evidence>
<protein>
    <submittedName>
        <fullName evidence="8">Citrate/H+ symporter, CitMHS family</fullName>
    </submittedName>
</protein>
<evidence type="ECO:0000256" key="6">
    <source>
        <dbReference type="SAM" id="Phobius"/>
    </source>
</evidence>
<gene>
    <name evidence="8" type="ordered locus">Halhy_4368</name>
</gene>
<dbReference type="RefSeq" id="WP_013766750.1">
    <property type="nucleotide sequence ID" value="NC_015510.1"/>
</dbReference>
<feature type="transmembrane region" description="Helical" evidence="6">
    <location>
        <begin position="29"/>
        <end position="51"/>
    </location>
</feature>
<feature type="domain" description="Citrate transporter-like" evidence="7">
    <location>
        <begin position="14"/>
        <end position="374"/>
    </location>
</feature>
<feature type="transmembrane region" description="Helical" evidence="6">
    <location>
        <begin position="100"/>
        <end position="126"/>
    </location>
</feature>
<evidence type="ECO:0000256" key="1">
    <source>
        <dbReference type="ARBA" id="ARBA00004141"/>
    </source>
</evidence>
<keyword evidence="3 6" id="KW-0812">Transmembrane</keyword>
<sequence>MLALLGFSTIAVFLILIMSKRLSVMTALVLVPLLFGMLAGFNPTELGGMMLDGIKQVAPTGILLMFAVLYFATMLDAGLFDPVIAGIVRTVKGDPLKVVLGTAILTMIVHLDGDGTATFMIVLSAFLPIYKQLGINPLVLSGIVALSVGPLHLVPWSGTSARAISTLNTDAVHLFNPNIPAIIGGIFWVLFVAYVLGKKEKKRLGVLDLQYQPSENLTEEQRLLRRPRLIWFNALFTVSLIVTLMKGWIPAPVLFLVASMIALLVNYPRLADQQKILRNHGTNIFMVSSMIFAAGVFSGILGGTKMIDAMANGLVALIPQQYANWLPVLTAITSMPASLFFTPDAYYFGVVPILSQSATQFGLDPLEIGRAALLGQMTVGFPLSPLTASTFLLIGLTGVDLGEHQRFTFKWAFGTTIVMTIVALLTGSIHI</sequence>
<dbReference type="Proteomes" id="UP000008461">
    <property type="component" value="Chromosome"/>
</dbReference>
<feature type="transmembrane region" description="Helical" evidence="6">
    <location>
        <begin position="229"/>
        <end position="245"/>
    </location>
</feature>
<dbReference type="STRING" id="760192.Halhy_4368"/>
<feature type="transmembrane region" description="Helical" evidence="6">
    <location>
        <begin position="322"/>
        <end position="341"/>
    </location>
</feature>
<keyword evidence="9" id="KW-1185">Reference proteome</keyword>
<accession>F4KPW2</accession>
<evidence type="ECO:0000256" key="4">
    <source>
        <dbReference type="ARBA" id="ARBA00022989"/>
    </source>
</evidence>
<feature type="transmembrane region" description="Helical" evidence="6">
    <location>
        <begin position="379"/>
        <end position="399"/>
    </location>
</feature>
<organism evidence="8 9">
    <name type="scientific">Haliscomenobacter hydrossis (strain ATCC 27775 / DSM 1100 / LMG 10767 / O)</name>
    <dbReference type="NCBI Taxonomy" id="760192"/>
    <lineage>
        <taxon>Bacteria</taxon>
        <taxon>Pseudomonadati</taxon>
        <taxon>Bacteroidota</taxon>
        <taxon>Saprospiria</taxon>
        <taxon>Saprospirales</taxon>
        <taxon>Haliscomenobacteraceae</taxon>
        <taxon>Haliscomenobacter</taxon>
    </lineage>
</organism>
<dbReference type="InterPro" id="IPR014738">
    <property type="entry name" value="Citrate_transporter"/>
</dbReference>
<dbReference type="NCBIfam" id="TIGR00784">
    <property type="entry name" value="citMHS"/>
    <property type="match status" value="1"/>
</dbReference>
<feature type="transmembrane region" description="Helical" evidence="6">
    <location>
        <begin position="178"/>
        <end position="197"/>
    </location>
</feature>
<feature type="transmembrane region" description="Helical" evidence="6">
    <location>
        <begin position="138"/>
        <end position="158"/>
    </location>
</feature>
<dbReference type="AlphaFoldDB" id="F4KPW2"/>
<reference evidence="8 9" key="1">
    <citation type="journal article" date="2011" name="Stand. Genomic Sci.">
        <title>Complete genome sequence of Haliscomenobacter hydrossis type strain (O).</title>
        <authorList>
            <consortium name="US DOE Joint Genome Institute (JGI-PGF)"/>
            <person name="Daligault H."/>
            <person name="Lapidus A."/>
            <person name="Zeytun A."/>
            <person name="Nolan M."/>
            <person name="Lucas S."/>
            <person name="Del Rio T.G."/>
            <person name="Tice H."/>
            <person name="Cheng J.F."/>
            <person name="Tapia R."/>
            <person name="Han C."/>
            <person name="Goodwin L."/>
            <person name="Pitluck S."/>
            <person name="Liolios K."/>
            <person name="Pagani I."/>
            <person name="Ivanova N."/>
            <person name="Huntemann M."/>
            <person name="Mavromatis K."/>
            <person name="Mikhailova N."/>
            <person name="Pati A."/>
            <person name="Chen A."/>
            <person name="Palaniappan K."/>
            <person name="Land M."/>
            <person name="Hauser L."/>
            <person name="Brambilla E.M."/>
            <person name="Rohde M."/>
            <person name="Verbarg S."/>
            <person name="Goker M."/>
            <person name="Bristow J."/>
            <person name="Eisen J.A."/>
            <person name="Markowitz V."/>
            <person name="Hugenholtz P."/>
            <person name="Kyrpides N.C."/>
            <person name="Klenk H.P."/>
            <person name="Woyke T."/>
        </authorList>
    </citation>
    <scope>NUCLEOTIDE SEQUENCE [LARGE SCALE GENOMIC DNA]</scope>
    <source>
        <strain evidence="9">ATCC 27775 / DSM 1100 / LMG 10767 / O</strain>
    </source>
</reference>
<feature type="transmembrane region" description="Helical" evidence="6">
    <location>
        <begin position="282"/>
        <end position="302"/>
    </location>
</feature>
<reference key="2">
    <citation type="submission" date="2011-04" db="EMBL/GenBank/DDBJ databases">
        <title>Complete sequence of chromosome of Haliscomenobacter hydrossis DSM 1100.</title>
        <authorList>
            <consortium name="US DOE Joint Genome Institute (JGI-PGF)"/>
            <person name="Lucas S."/>
            <person name="Han J."/>
            <person name="Lapidus A."/>
            <person name="Bruce D."/>
            <person name="Goodwin L."/>
            <person name="Pitluck S."/>
            <person name="Peters L."/>
            <person name="Kyrpides N."/>
            <person name="Mavromatis K."/>
            <person name="Ivanova N."/>
            <person name="Ovchinnikova G."/>
            <person name="Pagani I."/>
            <person name="Daligault H."/>
            <person name="Detter J.C."/>
            <person name="Han C."/>
            <person name="Land M."/>
            <person name="Hauser L."/>
            <person name="Markowitz V."/>
            <person name="Cheng J.-F."/>
            <person name="Hugenholtz P."/>
            <person name="Woyke T."/>
            <person name="Wu D."/>
            <person name="Verbarg S."/>
            <person name="Frueling A."/>
            <person name="Brambilla E."/>
            <person name="Klenk H.-P."/>
            <person name="Eisen J.A."/>
        </authorList>
    </citation>
    <scope>NUCLEOTIDE SEQUENCE</scope>
    <source>
        <strain>DSM 1100</strain>
    </source>
</reference>
<dbReference type="EMBL" id="CP002691">
    <property type="protein sequence ID" value="AEE52212.1"/>
    <property type="molecule type" value="Genomic_DNA"/>
</dbReference>
<evidence type="ECO:0000256" key="2">
    <source>
        <dbReference type="ARBA" id="ARBA00022448"/>
    </source>
</evidence>
<dbReference type="eggNOG" id="COG2851">
    <property type="taxonomic scope" value="Bacteria"/>
</dbReference>